<evidence type="ECO:0000313" key="18">
    <source>
        <dbReference type="Proteomes" id="UP000631114"/>
    </source>
</evidence>
<dbReference type="CDD" id="cd23509">
    <property type="entry name" value="Gnk2-like"/>
    <property type="match status" value="2"/>
</dbReference>
<dbReference type="PROSITE" id="PS00107">
    <property type="entry name" value="PROTEIN_KINASE_ATP"/>
    <property type="match status" value="1"/>
</dbReference>
<evidence type="ECO:0000256" key="14">
    <source>
        <dbReference type="SAM" id="Phobius"/>
    </source>
</evidence>
<evidence type="ECO:0000256" key="6">
    <source>
        <dbReference type="ARBA" id="ARBA00022737"/>
    </source>
</evidence>
<dbReference type="Gene3D" id="1.10.510.10">
    <property type="entry name" value="Transferase(Phosphotransferase) domain 1"/>
    <property type="match status" value="2"/>
</dbReference>
<evidence type="ECO:0000256" key="7">
    <source>
        <dbReference type="ARBA" id="ARBA00022741"/>
    </source>
</evidence>
<feature type="transmembrane region" description="Helical" evidence="14">
    <location>
        <begin position="301"/>
        <end position="322"/>
    </location>
</feature>
<dbReference type="InterPro" id="IPR000719">
    <property type="entry name" value="Prot_kinase_dom"/>
</dbReference>
<keyword evidence="11 14" id="KW-0472">Membrane</keyword>
<protein>
    <recommendedName>
        <fullName evidence="19">Cysteine-rich receptor-like protein kinase 10</fullName>
    </recommendedName>
</protein>
<sequence>MIWLMQVISITPNKPLSLEHLCKPEISMGLFGLLFFAFSYTLVLHFNLSTAQTHVTEFCLGGNYTTNSTFQADLSILLSSISNYSTLTNNTKYFNNTVRSNSDGVYGLFQCRGDYTSEDCKKCAKTATEEVTIRCPFKKESVLFYDECLLHYSDKPVISTMQLDPTVDTRDISGTNQFTPRLNELMEGIVARAVSNSSSLFAVGENYFTSSNNIFGLAQCTQDISRTDCGRCLNRSISQLSLCCNTREGGRVIKPSCIVRFEIYNFFGPEAIIPALPPAPPPSTPNTNTTNGQGKKSSKNVVIIVLPTVIVVVLLLLSMITICFCLCKKKGINIVKNVDEISSVESLQFNCDTVRAATEDFCDSNKLGEGGFGLVYKGKLSNGKDIAVKRLSRNADPVKRSYLDWERRYKIIGGIARGLLYLHEDSHDRIIHRDLKASNILLDAQMNPKISDFGVARLFVVDQTQGNTSRVVGTYGYMSPEYAMHGQYSVKSDVFSFGVLVLEIISGQKNNSEHVEDLLSYAWRQWEEGIALELIEPTLRECYSRKEVMRCIHIGLLCAQEDVVRRPTMASVVLMLNSYSVTLPLPTAPPLFASRKEKGTWLDNRGAWNKHN</sequence>
<dbReference type="GO" id="GO:0005524">
    <property type="term" value="F:ATP binding"/>
    <property type="evidence" value="ECO:0007669"/>
    <property type="project" value="UniProtKB-UniRule"/>
</dbReference>
<dbReference type="InterPro" id="IPR008271">
    <property type="entry name" value="Ser/Thr_kinase_AS"/>
</dbReference>
<dbReference type="PANTHER" id="PTHR27002:SF181">
    <property type="entry name" value="RECEPTOR-LIKE SERINE_THREONINE-PROTEIN KINASE"/>
    <property type="match status" value="1"/>
</dbReference>
<dbReference type="Pfam" id="PF01657">
    <property type="entry name" value="Stress-antifung"/>
    <property type="match status" value="2"/>
</dbReference>
<dbReference type="OrthoDB" id="4062651at2759"/>
<feature type="binding site" evidence="13">
    <location>
        <position position="389"/>
    </location>
    <ligand>
        <name>ATP</name>
        <dbReference type="ChEBI" id="CHEBI:30616"/>
    </ligand>
</feature>
<evidence type="ECO:0008006" key="19">
    <source>
        <dbReference type="Google" id="ProtNLM"/>
    </source>
</evidence>
<dbReference type="FunFam" id="3.30.430.20:FF:000002">
    <property type="entry name" value="Cysteine-rich receptor-like protein kinase 10"/>
    <property type="match status" value="1"/>
</dbReference>
<evidence type="ECO:0000313" key="17">
    <source>
        <dbReference type="EMBL" id="KAF9588268.1"/>
    </source>
</evidence>
<reference evidence="17 18" key="1">
    <citation type="submission" date="2020-10" db="EMBL/GenBank/DDBJ databases">
        <title>The Coptis chinensis genome and diversification of protoberbering-type alkaloids.</title>
        <authorList>
            <person name="Wang B."/>
            <person name="Shu S."/>
            <person name="Song C."/>
            <person name="Liu Y."/>
        </authorList>
    </citation>
    <scope>NUCLEOTIDE SEQUENCE [LARGE SCALE GENOMIC DNA]</scope>
    <source>
        <strain evidence="17">HL-2020</strain>
        <tissue evidence="17">Leaf</tissue>
    </source>
</reference>
<evidence type="ECO:0000256" key="9">
    <source>
        <dbReference type="ARBA" id="ARBA00022840"/>
    </source>
</evidence>
<dbReference type="GO" id="GO:0005886">
    <property type="term" value="C:plasma membrane"/>
    <property type="evidence" value="ECO:0007669"/>
    <property type="project" value="TreeGrafter"/>
</dbReference>
<keyword evidence="7 13" id="KW-0547">Nucleotide-binding</keyword>
<keyword evidence="18" id="KW-1185">Reference proteome</keyword>
<dbReference type="PROSITE" id="PS51473">
    <property type="entry name" value="GNK2"/>
    <property type="match status" value="2"/>
</dbReference>
<evidence type="ECO:0000256" key="12">
    <source>
        <dbReference type="ARBA" id="ARBA00023180"/>
    </source>
</evidence>
<keyword evidence="5" id="KW-0732">Signal</keyword>
<dbReference type="EMBL" id="JADFTS010000009">
    <property type="protein sequence ID" value="KAF9588268.1"/>
    <property type="molecule type" value="Genomic_DNA"/>
</dbReference>
<evidence type="ECO:0000256" key="2">
    <source>
        <dbReference type="ARBA" id="ARBA00022527"/>
    </source>
</evidence>
<evidence type="ECO:0000259" key="16">
    <source>
        <dbReference type="PROSITE" id="PS51473"/>
    </source>
</evidence>
<dbReference type="GO" id="GO:0006950">
    <property type="term" value="P:response to stress"/>
    <property type="evidence" value="ECO:0007669"/>
    <property type="project" value="UniProtKB-ARBA"/>
</dbReference>
<evidence type="ECO:0000256" key="8">
    <source>
        <dbReference type="ARBA" id="ARBA00022777"/>
    </source>
</evidence>
<keyword evidence="2" id="KW-0723">Serine/threonine-protein kinase</keyword>
<evidence type="ECO:0000259" key="15">
    <source>
        <dbReference type="PROSITE" id="PS50011"/>
    </source>
</evidence>
<evidence type="ECO:0000256" key="10">
    <source>
        <dbReference type="ARBA" id="ARBA00022989"/>
    </source>
</evidence>
<dbReference type="InterPro" id="IPR038408">
    <property type="entry name" value="GNK2_sf"/>
</dbReference>
<evidence type="ECO:0000256" key="3">
    <source>
        <dbReference type="ARBA" id="ARBA00022679"/>
    </source>
</evidence>
<evidence type="ECO:0000256" key="4">
    <source>
        <dbReference type="ARBA" id="ARBA00022692"/>
    </source>
</evidence>
<keyword evidence="12" id="KW-0325">Glycoprotein</keyword>
<dbReference type="PROSITE" id="PS00108">
    <property type="entry name" value="PROTEIN_KINASE_ST"/>
    <property type="match status" value="1"/>
</dbReference>
<feature type="domain" description="Protein kinase" evidence="15">
    <location>
        <begin position="261"/>
        <end position="556"/>
    </location>
</feature>
<dbReference type="InterPro" id="IPR011009">
    <property type="entry name" value="Kinase-like_dom_sf"/>
</dbReference>
<dbReference type="AlphaFoldDB" id="A0A835H031"/>
<dbReference type="SMART" id="SM00220">
    <property type="entry name" value="S_TKc"/>
    <property type="match status" value="1"/>
</dbReference>
<accession>A0A835H031</accession>
<organism evidence="17 18">
    <name type="scientific">Coptis chinensis</name>
    <dbReference type="NCBI Taxonomy" id="261450"/>
    <lineage>
        <taxon>Eukaryota</taxon>
        <taxon>Viridiplantae</taxon>
        <taxon>Streptophyta</taxon>
        <taxon>Embryophyta</taxon>
        <taxon>Tracheophyta</taxon>
        <taxon>Spermatophyta</taxon>
        <taxon>Magnoliopsida</taxon>
        <taxon>Ranunculales</taxon>
        <taxon>Ranunculaceae</taxon>
        <taxon>Coptidoideae</taxon>
        <taxon>Coptis</taxon>
    </lineage>
</organism>
<proteinExistence type="predicted"/>
<keyword evidence="4 14" id="KW-0812">Transmembrane</keyword>
<dbReference type="Pfam" id="PF00069">
    <property type="entry name" value="Pkinase"/>
    <property type="match status" value="1"/>
</dbReference>
<dbReference type="InterPro" id="IPR017441">
    <property type="entry name" value="Protein_kinase_ATP_BS"/>
</dbReference>
<keyword evidence="8" id="KW-0418">Kinase</keyword>
<dbReference type="Proteomes" id="UP000631114">
    <property type="component" value="Unassembled WGS sequence"/>
</dbReference>
<keyword evidence="6" id="KW-0677">Repeat</keyword>
<comment type="caution">
    <text evidence="17">The sequence shown here is derived from an EMBL/GenBank/DDBJ whole genome shotgun (WGS) entry which is preliminary data.</text>
</comment>
<evidence type="ECO:0000256" key="13">
    <source>
        <dbReference type="PROSITE-ProRule" id="PRU10141"/>
    </source>
</evidence>
<dbReference type="PANTHER" id="PTHR27002">
    <property type="entry name" value="RECEPTOR-LIKE SERINE/THREONINE-PROTEIN KINASE SD1-8"/>
    <property type="match status" value="1"/>
</dbReference>
<evidence type="ECO:0000256" key="5">
    <source>
        <dbReference type="ARBA" id="ARBA00022729"/>
    </source>
</evidence>
<feature type="transmembrane region" description="Helical" evidence="14">
    <location>
        <begin position="26"/>
        <end position="48"/>
    </location>
</feature>
<keyword evidence="10 14" id="KW-1133">Transmembrane helix</keyword>
<dbReference type="GO" id="GO:0004674">
    <property type="term" value="F:protein serine/threonine kinase activity"/>
    <property type="evidence" value="ECO:0007669"/>
    <property type="project" value="UniProtKB-KW"/>
</dbReference>
<dbReference type="PROSITE" id="PS50011">
    <property type="entry name" value="PROTEIN_KINASE_DOM"/>
    <property type="match status" value="1"/>
</dbReference>
<dbReference type="SUPFAM" id="SSF56112">
    <property type="entry name" value="Protein kinase-like (PK-like)"/>
    <property type="match status" value="1"/>
</dbReference>
<comment type="subcellular location">
    <subcellularLocation>
        <location evidence="1">Membrane</location>
        <topology evidence="1">Single-pass membrane protein</topology>
    </subcellularLocation>
</comment>
<dbReference type="FunFam" id="1.10.510.10:FF:000129">
    <property type="entry name" value="cysteine-rich receptor-like protein kinase 10"/>
    <property type="match status" value="1"/>
</dbReference>
<feature type="domain" description="Gnk2-homologous" evidence="16">
    <location>
        <begin position="160"/>
        <end position="266"/>
    </location>
</feature>
<keyword evidence="9 13" id="KW-0067">ATP-binding</keyword>
<feature type="domain" description="Gnk2-homologous" evidence="16">
    <location>
        <begin position="52"/>
        <end position="157"/>
    </location>
</feature>
<dbReference type="InterPro" id="IPR002902">
    <property type="entry name" value="GNK2"/>
</dbReference>
<keyword evidence="3" id="KW-0808">Transferase</keyword>
<evidence type="ECO:0000256" key="11">
    <source>
        <dbReference type="ARBA" id="ARBA00023136"/>
    </source>
</evidence>
<name>A0A835H031_9MAGN</name>
<evidence type="ECO:0000256" key="1">
    <source>
        <dbReference type="ARBA" id="ARBA00004167"/>
    </source>
</evidence>
<dbReference type="Gene3D" id="3.30.430.20">
    <property type="entry name" value="Gnk2 domain, C-X8-C-X2-C motif"/>
    <property type="match status" value="2"/>
</dbReference>
<gene>
    <name evidence="17" type="ORF">IFM89_008685</name>
</gene>